<dbReference type="InterPro" id="IPR046947">
    <property type="entry name" value="LytR-like"/>
</dbReference>
<dbReference type="GO" id="GO:0003677">
    <property type="term" value="F:DNA binding"/>
    <property type="evidence" value="ECO:0007669"/>
    <property type="project" value="InterPro"/>
</dbReference>
<evidence type="ECO:0000313" key="4">
    <source>
        <dbReference type="EMBL" id="OEK04542.1"/>
    </source>
</evidence>
<evidence type="ECO:0000259" key="2">
    <source>
        <dbReference type="PROSITE" id="PS50110"/>
    </source>
</evidence>
<reference evidence="4 5" key="1">
    <citation type="submission" date="2016-08" db="EMBL/GenBank/DDBJ databases">
        <title>Draft genome of Fabibacter sp. strain SK-8.</title>
        <authorList>
            <person name="Wong S.-K."/>
            <person name="Hamasaki K."/>
            <person name="Yoshizawa S."/>
        </authorList>
    </citation>
    <scope>NUCLEOTIDE SEQUENCE [LARGE SCALE GENOMIC DNA]</scope>
    <source>
        <strain evidence="4 5">SK-8</strain>
    </source>
</reference>
<feature type="domain" description="HTH LytTR-type" evidence="3">
    <location>
        <begin position="143"/>
        <end position="241"/>
    </location>
</feature>
<dbReference type="Pfam" id="PF04397">
    <property type="entry name" value="LytTR"/>
    <property type="match status" value="1"/>
</dbReference>
<accession>A0A1E5SZJ3</accession>
<dbReference type="SUPFAM" id="SSF52172">
    <property type="entry name" value="CheY-like"/>
    <property type="match status" value="1"/>
</dbReference>
<proteinExistence type="predicted"/>
<evidence type="ECO:0008006" key="6">
    <source>
        <dbReference type="Google" id="ProtNLM"/>
    </source>
</evidence>
<dbReference type="InterPro" id="IPR001789">
    <property type="entry name" value="Sig_transdc_resp-reg_receiver"/>
</dbReference>
<organism evidence="4 5">
    <name type="scientific">Roseivirga misakiensis</name>
    <dbReference type="NCBI Taxonomy" id="1563681"/>
    <lineage>
        <taxon>Bacteria</taxon>
        <taxon>Pseudomonadati</taxon>
        <taxon>Bacteroidota</taxon>
        <taxon>Cytophagia</taxon>
        <taxon>Cytophagales</taxon>
        <taxon>Roseivirgaceae</taxon>
        <taxon>Roseivirga</taxon>
    </lineage>
</organism>
<dbReference type="PANTHER" id="PTHR37299">
    <property type="entry name" value="TRANSCRIPTIONAL REGULATOR-RELATED"/>
    <property type="match status" value="1"/>
</dbReference>
<dbReference type="InterPro" id="IPR007492">
    <property type="entry name" value="LytTR_DNA-bd_dom"/>
</dbReference>
<sequence length="242" mass="27004">MTKLKVLVVEDDPMIAESVQDILELLDHEVVGIAEDAETAIQLCNEHTPQIALLDIQIGGDIDGVDLAELINDQFDIPFIFTTAFADDATVARASERGPFGYLVKPYGVKDINAAIEIAMSAYGRLKKAQENPGVSKIIDNSLFLKVDAKLIKVKIDDILYVEAKGDYALFKTLAKGYIVHSTMKRVQERLDQYNFAKVHRSYVVNLSKIVDIEESNLLIEDKVIPISRANKEALMKRLNKL</sequence>
<keyword evidence="5" id="KW-1185">Reference proteome</keyword>
<feature type="domain" description="Response regulatory" evidence="2">
    <location>
        <begin position="5"/>
        <end position="120"/>
    </location>
</feature>
<dbReference type="Proteomes" id="UP000095552">
    <property type="component" value="Unassembled WGS sequence"/>
</dbReference>
<feature type="modified residue" description="4-aspartylphosphate" evidence="1">
    <location>
        <position position="55"/>
    </location>
</feature>
<evidence type="ECO:0000256" key="1">
    <source>
        <dbReference type="PROSITE-ProRule" id="PRU00169"/>
    </source>
</evidence>
<dbReference type="Pfam" id="PF00072">
    <property type="entry name" value="Response_reg"/>
    <property type="match status" value="1"/>
</dbReference>
<dbReference type="InterPro" id="IPR011006">
    <property type="entry name" value="CheY-like_superfamily"/>
</dbReference>
<name>A0A1E5SZJ3_9BACT</name>
<dbReference type="STRING" id="1563681.BFP71_13835"/>
<dbReference type="Gene3D" id="3.40.50.2300">
    <property type="match status" value="1"/>
</dbReference>
<evidence type="ECO:0000259" key="3">
    <source>
        <dbReference type="PROSITE" id="PS50930"/>
    </source>
</evidence>
<dbReference type="Gene3D" id="2.40.50.1020">
    <property type="entry name" value="LytTr DNA-binding domain"/>
    <property type="match status" value="1"/>
</dbReference>
<dbReference type="CDD" id="cd17534">
    <property type="entry name" value="REC_DC-like"/>
    <property type="match status" value="1"/>
</dbReference>
<keyword evidence="1" id="KW-0597">Phosphoprotein</keyword>
<dbReference type="PROSITE" id="PS50110">
    <property type="entry name" value="RESPONSE_REGULATORY"/>
    <property type="match status" value="1"/>
</dbReference>
<comment type="caution">
    <text evidence="4">The sequence shown here is derived from an EMBL/GenBank/DDBJ whole genome shotgun (WGS) entry which is preliminary data.</text>
</comment>
<dbReference type="RefSeq" id="WP_069836047.1">
    <property type="nucleotide sequence ID" value="NZ_MDGQ01000005.1"/>
</dbReference>
<dbReference type="GO" id="GO:0000156">
    <property type="term" value="F:phosphorelay response regulator activity"/>
    <property type="evidence" value="ECO:0007669"/>
    <property type="project" value="InterPro"/>
</dbReference>
<dbReference type="OrthoDB" id="1646880at2"/>
<dbReference type="SMART" id="SM00448">
    <property type="entry name" value="REC"/>
    <property type="match status" value="1"/>
</dbReference>
<protein>
    <recommendedName>
        <fullName evidence="6">DNA-binding response regulator</fullName>
    </recommendedName>
</protein>
<dbReference type="SMART" id="SM00850">
    <property type="entry name" value="LytTR"/>
    <property type="match status" value="1"/>
</dbReference>
<dbReference type="PROSITE" id="PS50930">
    <property type="entry name" value="HTH_LYTTR"/>
    <property type="match status" value="1"/>
</dbReference>
<gene>
    <name evidence="4" type="ORF">BFP71_13835</name>
</gene>
<dbReference type="AlphaFoldDB" id="A0A1E5SZJ3"/>
<evidence type="ECO:0000313" key="5">
    <source>
        <dbReference type="Proteomes" id="UP000095552"/>
    </source>
</evidence>
<dbReference type="PANTHER" id="PTHR37299:SF1">
    <property type="entry name" value="STAGE 0 SPORULATION PROTEIN A HOMOLOG"/>
    <property type="match status" value="1"/>
</dbReference>
<dbReference type="EMBL" id="MDGQ01000005">
    <property type="protein sequence ID" value="OEK04542.1"/>
    <property type="molecule type" value="Genomic_DNA"/>
</dbReference>